<dbReference type="EMBL" id="CP000806">
    <property type="protein sequence ID" value="ACB52265.1"/>
    <property type="molecule type" value="Genomic_DNA"/>
</dbReference>
<organism evidence="1 2">
    <name type="scientific">Crocosphaera subtropica (strain ATCC 51142 / BH68)</name>
    <name type="common">Cyanothece sp. (strain ATCC 51142)</name>
    <dbReference type="NCBI Taxonomy" id="43989"/>
    <lineage>
        <taxon>Bacteria</taxon>
        <taxon>Bacillati</taxon>
        <taxon>Cyanobacteriota</taxon>
        <taxon>Cyanophyceae</taxon>
        <taxon>Oscillatoriophycideae</taxon>
        <taxon>Chroococcales</taxon>
        <taxon>Aphanothecaceae</taxon>
        <taxon>Crocosphaera</taxon>
        <taxon>Crocosphaera subtropica</taxon>
    </lineage>
</organism>
<sequence>MTFKNKNLMFNLKLILLAIVVFIAHLNFQIMPVEASSLSQSLTAENTGTPQQFPVTLISQSAYSSTKAEKIAFRRQAIRNMKE</sequence>
<dbReference type="Proteomes" id="UP000001203">
    <property type="component" value="Chromosome circular"/>
</dbReference>
<name>B1WV68_CROS5</name>
<keyword evidence="2" id="KW-1185">Reference proteome</keyword>
<gene>
    <name evidence="1" type="ordered locus">cce_2917</name>
</gene>
<dbReference type="HOGENOM" id="CLU_2536954_0_0_3"/>
<dbReference type="AlphaFoldDB" id="B1WV68"/>
<reference evidence="1 2" key="1">
    <citation type="journal article" date="2008" name="Proc. Natl. Acad. Sci. U.S.A.">
        <title>The genome of Cyanothece 51142, a unicellular diazotrophic cyanobacterium important in the marine nitrogen cycle.</title>
        <authorList>
            <person name="Welsh E.A."/>
            <person name="Liberton M."/>
            <person name="Stoeckel J."/>
            <person name="Loh T."/>
            <person name="Elvitigala T."/>
            <person name="Wang C."/>
            <person name="Wollam A."/>
            <person name="Fulton R.S."/>
            <person name="Clifton S.W."/>
            <person name="Jacobs J.M."/>
            <person name="Aurora R."/>
            <person name="Ghosh B.K."/>
            <person name="Sherman L.A."/>
            <person name="Smith R.D."/>
            <person name="Wilson R.K."/>
            <person name="Pakrasi H.B."/>
        </authorList>
    </citation>
    <scope>NUCLEOTIDE SEQUENCE [LARGE SCALE GENOMIC DNA]</scope>
    <source>
        <strain evidence="2">ATCC 51142 / BH68</strain>
    </source>
</reference>
<proteinExistence type="predicted"/>
<evidence type="ECO:0000313" key="1">
    <source>
        <dbReference type="EMBL" id="ACB52265.1"/>
    </source>
</evidence>
<evidence type="ECO:0000313" key="2">
    <source>
        <dbReference type="Proteomes" id="UP000001203"/>
    </source>
</evidence>
<accession>B1WV68</accession>
<protein>
    <submittedName>
        <fullName evidence="1">Uncharacterized protein</fullName>
    </submittedName>
</protein>
<dbReference type="STRING" id="43989.cce_2917"/>
<dbReference type="KEGG" id="cyt:cce_2917"/>